<dbReference type="EMBL" id="CP018477">
    <property type="protein sequence ID" value="ASV73646.1"/>
    <property type="molecule type" value="Genomic_DNA"/>
</dbReference>
<dbReference type="Proteomes" id="UP000215086">
    <property type="component" value="Chromosome"/>
</dbReference>
<organism evidence="1 2">
    <name type="scientific">Thermogutta terrifontis</name>
    <dbReference type="NCBI Taxonomy" id="1331910"/>
    <lineage>
        <taxon>Bacteria</taxon>
        <taxon>Pseudomonadati</taxon>
        <taxon>Planctomycetota</taxon>
        <taxon>Planctomycetia</taxon>
        <taxon>Pirellulales</taxon>
        <taxon>Thermoguttaceae</taxon>
        <taxon>Thermogutta</taxon>
    </lineage>
</organism>
<proteinExistence type="predicted"/>
<evidence type="ECO:0000313" key="2">
    <source>
        <dbReference type="Proteomes" id="UP000215086"/>
    </source>
</evidence>
<keyword evidence="2" id="KW-1185">Reference proteome</keyword>
<name>A0A286RCF3_9BACT</name>
<gene>
    <name evidence="1" type="ORF">THTE_1044</name>
</gene>
<dbReference type="KEGG" id="ttf:THTE_1044"/>
<evidence type="ECO:0000313" key="1">
    <source>
        <dbReference type="EMBL" id="ASV73646.1"/>
    </source>
</evidence>
<reference evidence="1 2" key="1">
    <citation type="journal article" name="Front. Microbiol.">
        <title>Sugar Metabolism of the First Thermophilic Planctomycete Thermogutta terrifontis: Comparative Genomic and Transcriptomic Approaches.</title>
        <authorList>
            <person name="Elcheninov A.G."/>
            <person name="Menzel P."/>
            <person name="Gudbergsdottir S.R."/>
            <person name="Slesarev A.I."/>
            <person name="Kadnikov V.V."/>
            <person name="Krogh A."/>
            <person name="Bonch-Osmolovskaya E.A."/>
            <person name="Peng X."/>
            <person name="Kublanov I.V."/>
        </authorList>
    </citation>
    <scope>NUCLEOTIDE SEQUENCE [LARGE SCALE GENOMIC DNA]</scope>
    <source>
        <strain evidence="1 2">R1</strain>
    </source>
</reference>
<protein>
    <submittedName>
        <fullName evidence="1">Uncharacterized protein</fullName>
    </submittedName>
</protein>
<sequence length="52" mass="5861">MENGPDNIFTLSRRPPPSYTTQFGINAGPWFILTAGQAQKNGCRKEHAWQAR</sequence>
<accession>A0A286RCF3</accession>
<dbReference type="AlphaFoldDB" id="A0A286RCF3"/>